<keyword evidence="2" id="KW-1185">Reference proteome</keyword>
<dbReference type="AlphaFoldDB" id="A0AAQ3QRG5"/>
<name>A0AAQ3QRG5_9BACT</name>
<proteinExistence type="predicted"/>
<evidence type="ECO:0000313" key="1">
    <source>
        <dbReference type="EMBL" id="WOO41303.1"/>
    </source>
</evidence>
<dbReference type="InterPro" id="IPR019734">
    <property type="entry name" value="TPR_rpt"/>
</dbReference>
<dbReference type="Pfam" id="PF13432">
    <property type="entry name" value="TPR_16"/>
    <property type="match status" value="1"/>
</dbReference>
<dbReference type="SUPFAM" id="SSF48452">
    <property type="entry name" value="TPR-like"/>
    <property type="match status" value="1"/>
</dbReference>
<evidence type="ECO:0000313" key="2">
    <source>
        <dbReference type="Proteomes" id="UP001304300"/>
    </source>
</evidence>
<sequence length="251" mass="28927">MADLRLERIYNKQQAVFKKIAERPEDFPLAERDRVLDNLLTEYSAFVFENPDFVYGYILYGKLLRQVGDREAANVAFAKANQLDPQIAVVKQQIGNYLVEEGRPMLALPYFVAAVELEPEYALYHYQLGELLHQSRDVFIEEQEMPADVHSEQMLESLGNAARLDPGNRQFQMRYAEAFFDTLNPDWELALVHWNFLENSSSNPLERDIIRLQKARVLIAQGNSSEAETILISMNQPSLETARQELLESVQ</sequence>
<accession>A0AAQ3QRG5</accession>
<reference evidence="1 2" key="1">
    <citation type="submission" date="2023-10" db="EMBL/GenBank/DDBJ databases">
        <title>Rubellicoccus peritrichatus gen. nov., sp. nov., isolated from an algae of coral reef tank.</title>
        <authorList>
            <person name="Luo J."/>
        </authorList>
    </citation>
    <scope>NUCLEOTIDE SEQUENCE [LARGE SCALE GENOMIC DNA]</scope>
    <source>
        <strain evidence="1 2">CR14</strain>
    </source>
</reference>
<dbReference type="Gene3D" id="1.25.40.10">
    <property type="entry name" value="Tetratricopeptide repeat domain"/>
    <property type="match status" value="1"/>
</dbReference>
<organism evidence="1 2">
    <name type="scientific">Rubellicoccus peritrichatus</name>
    <dbReference type="NCBI Taxonomy" id="3080537"/>
    <lineage>
        <taxon>Bacteria</taxon>
        <taxon>Pseudomonadati</taxon>
        <taxon>Verrucomicrobiota</taxon>
        <taxon>Opitutia</taxon>
        <taxon>Puniceicoccales</taxon>
        <taxon>Cerasicoccaceae</taxon>
        <taxon>Rubellicoccus</taxon>
    </lineage>
</organism>
<dbReference type="InterPro" id="IPR011990">
    <property type="entry name" value="TPR-like_helical_dom_sf"/>
</dbReference>
<dbReference type="KEGG" id="puo:RZN69_22005"/>
<dbReference type="Pfam" id="PF13181">
    <property type="entry name" value="TPR_8"/>
    <property type="match status" value="1"/>
</dbReference>
<gene>
    <name evidence="1" type="ORF">RZN69_22005</name>
</gene>
<dbReference type="EMBL" id="CP136920">
    <property type="protein sequence ID" value="WOO41303.1"/>
    <property type="molecule type" value="Genomic_DNA"/>
</dbReference>
<dbReference type="Proteomes" id="UP001304300">
    <property type="component" value="Chromosome"/>
</dbReference>
<dbReference type="RefSeq" id="WP_317833746.1">
    <property type="nucleotide sequence ID" value="NZ_CP136920.1"/>
</dbReference>
<protein>
    <submittedName>
        <fullName evidence="1">Tetratricopeptide repeat protein</fullName>
    </submittedName>
</protein>